<evidence type="ECO:0000259" key="2">
    <source>
        <dbReference type="Pfam" id="PF01558"/>
    </source>
</evidence>
<dbReference type="InterPro" id="IPR019752">
    <property type="entry name" value="Pyrv/ketoisovalerate_OxRed_cat"/>
</dbReference>
<sequence length="93" mass="10108">PLLKKEGTVLADSKRVPELPQGAFRCRSFPFVEKARELGNERIANMIGLGALCGISSLCARKSLETTLKQKSPSRFLELNLSALDLGFAMALS</sequence>
<dbReference type="Pfam" id="PF01558">
    <property type="entry name" value="POR"/>
    <property type="match status" value="1"/>
</dbReference>
<organism evidence="3">
    <name type="scientific">marine metagenome</name>
    <dbReference type="NCBI Taxonomy" id="408172"/>
    <lineage>
        <taxon>unclassified sequences</taxon>
        <taxon>metagenomes</taxon>
        <taxon>ecological metagenomes</taxon>
    </lineage>
</organism>
<dbReference type="EMBL" id="UINC01128456">
    <property type="protein sequence ID" value="SVD08219.1"/>
    <property type="molecule type" value="Genomic_DNA"/>
</dbReference>
<evidence type="ECO:0000313" key="3">
    <source>
        <dbReference type="EMBL" id="SVD08219.1"/>
    </source>
</evidence>
<dbReference type="AlphaFoldDB" id="A0A382SED1"/>
<proteinExistence type="predicted"/>
<gene>
    <name evidence="3" type="ORF">METZ01_LOCUS361073</name>
</gene>
<keyword evidence="1" id="KW-0560">Oxidoreductase</keyword>
<reference evidence="3" key="1">
    <citation type="submission" date="2018-05" db="EMBL/GenBank/DDBJ databases">
        <authorList>
            <person name="Lanie J.A."/>
            <person name="Ng W.-L."/>
            <person name="Kazmierczak K.M."/>
            <person name="Andrzejewski T.M."/>
            <person name="Davidsen T.M."/>
            <person name="Wayne K.J."/>
            <person name="Tettelin H."/>
            <person name="Glass J.I."/>
            <person name="Rusch D."/>
            <person name="Podicherti R."/>
            <person name="Tsui H.-C.T."/>
            <person name="Winkler M.E."/>
        </authorList>
    </citation>
    <scope>NUCLEOTIDE SEQUENCE</scope>
</reference>
<dbReference type="PANTHER" id="PTHR42730">
    <property type="entry name" value="2-OXOGLUTARATE SYNTHASE SUBUNIT KORC"/>
    <property type="match status" value="1"/>
</dbReference>
<feature type="domain" description="Pyruvate/ketoisovalerate oxidoreductase catalytic" evidence="2">
    <location>
        <begin position="3"/>
        <end position="88"/>
    </location>
</feature>
<protein>
    <recommendedName>
        <fullName evidence="2">Pyruvate/ketoisovalerate oxidoreductase catalytic domain-containing protein</fullName>
    </recommendedName>
</protein>
<dbReference type="Gene3D" id="3.40.920.10">
    <property type="entry name" value="Pyruvate-ferredoxin oxidoreductase, PFOR, domain III"/>
    <property type="match status" value="1"/>
</dbReference>
<name>A0A382SED1_9ZZZZ</name>
<feature type="non-terminal residue" evidence="3">
    <location>
        <position position="1"/>
    </location>
</feature>
<accession>A0A382SED1</accession>
<dbReference type="InterPro" id="IPR002869">
    <property type="entry name" value="Pyrv_flavodox_OxRed_cen"/>
</dbReference>
<evidence type="ECO:0000256" key="1">
    <source>
        <dbReference type="ARBA" id="ARBA00023002"/>
    </source>
</evidence>
<dbReference type="GO" id="GO:0016903">
    <property type="term" value="F:oxidoreductase activity, acting on the aldehyde or oxo group of donors"/>
    <property type="evidence" value="ECO:0007669"/>
    <property type="project" value="InterPro"/>
</dbReference>
<dbReference type="SUPFAM" id="SSF53323">
    <property type="entry name" value="Pyruvate-ferredoxin oxidoreductase, PFOR, domain III"/>
    <property type="match status" value="1"/>
</dbReference>
<dbReference type="InterPro" id="IPR052554">
    <property type="entry name" value="2-oxoglutarate_synth_KorC"/>
</dbReference>
<dbReference type="PANTHER" id="PTHR42730:SF1">
    <property type="entry name" value="2-OXOGLUTARATE SYNTHASE SUBUNIT KORC"/>
    <property type="match status" value="1"/>
</dbReference>